<dbReference type="AlphaFoldDB" id="A0A9P8Q7S9"/>
<reference evidence="1" key="2">
    <citation type="submission" date="2021-01" db="EMBL/GenBank/DDBJ databases">
        <authorList>
            <person name="Schikora-Tamarit M.A."/>
        </authorList>
    </citation>
    <scope>NUCLEOTIDE SEQUENCE</scope>
    <source>
        <strain evidence="1">CBS2887</strain>
    </source>
</reference>
<protein>
    <submittedName>
        <fullName evidence="1">Uncharacterized protein</fullName>
    </submittedName>
</protein>
<proteinExistence type="predicted"/>
<gene>
    <name evidence="1" type="ORF">WICPIJ_004411</name>
</gene>
<evidence type="ECO:0000313" key="2">
    <source>
        <dbReference type="Proteomes" id="UP000774326"/>
    </source>
</evidence>
<comment type="caution">
    <text evidence="1">The sequence shown here is derived from an EMBL/GenBank/DDBJ whole genome shotgun (WGS) entry which is preliminary data.</text>
</comment>
<keyword evidence="2" id="KW-1185">Reference proteome</keyword>
<dbReference type="EMBL" id="JAEUBG010002402">
    <property type="protein sequence ID" value="KAH3684612.1"/>
    <property type="molecule type" value="Genomic_DNA"/>
</dbReference>
<evidence type="ECO:0000313" key="1">
    <source>
        <dbReference type="EMBL" id="KAH3684612.1"/>
    </source>
</evidence>
<accession>A0A9P8Q7S9</accession>
<dbReference type="Proteomes" id="UP000774326">
    <property type="component" value="Unassembled WGS sequence"/>
</dbReference>
<organism evidence="1 2">
    <name type="scientific">Wickerhamomyces pijperi</name>
    <name type="common">Yeast</name>
    <name type="synonym">Pichia pijperi</name>
    <dbReference type="NCBI Taxonomy" id="599730"/>
    <lineage>
        <taxon>Eukaryota</taxon>
        <taxon>Fungi</taxon>
        <taxon>Dikarya</taxon>
        <taxon>Ascomycota</taxon>
        <taxon>Saccharomycotina</taxon>
        <taxon>Saccharomycetes</taxon>
        <taxon>Phaffomycetales</taxon>
        <taxon>Wickerhamomycetaceae</taxon>
        <taxon>Wickerhamomyces</taxon>
    </lineage>
</organism>
<sequence length="127" mass="14467">MSTYLNSSLTIESNLRNGETIPSLLKIFLGPSSIVQSFMKPACTQVIFPMKTCNCVQSTTKSAFSFKDEIIHAFLLEIYSGLDTSDTTTYDYHLLRWGWEGHLDISLNELKKQGEEKSTVDSERWFN</sequence>
<name>A0A9P8Q7S9_WICPI</name>
<reference evidence="1" key="1">
    <citation type="journal article" date="2021" name="Open Biol.">
        <title>Shared evolutionary footprints suggest mitochondrial oxidative damage underlies multiple complex I losses in fungi.</title>
        <authorList>
            <person name="Schikora-Tamarit M.A."/>
            <person name="Marcet-Houben M."/>
            <person name="Nosek J."/>
            <person name="Gabaldon T."/>
        </authorList>
    </citation>
    <scope>NUCLEOTIDE SEQUENCE</scope>
    <source>
        <strain evidence="1">CBS2887</strain>
    </source>
</reference>